<dbReference type="PANTHER" id="PTHR46796">
    <property type="entry name" value="HTH-TYPE TRANSCRIPTIONAL ACTIVATOR RHAS-RELATED"/>
    <property type="match status" value="1"/>
</dbReference>
<dbReference type="InterPro" id="IPR050204">
    <property type="entry name" value="AraC_XylS_family_regulators"/>
</dbReference>
<keyword evidence="2" id="KW-0238">DNA-binding</keyword>
<reference evidence="6 7" key="1">
    <citation type="submission" date="2018-05" db="EMBL/GenBank/DDBJ databases">
        <title>Paenibacillus flagellatus sp. nov., isolated from selenium mineral soil.</title>
        <authorList>
            <person name="Dai X."/>
        </authorList>
    </citation>
    <scope>NUCLEOTIDE SEQUENCE [LARGE SCALE GENOMIC DNA]</scope>
    <source>
        <strain evidence="6 7">DXL2</strain>
    </source>
</reference>
<feature type="compositionally biased region" description="Gly residues" evidence="4">
    <location>
        <begin position="141"/>
        <end position="156"/>
    </location>
</feature>
<dbReference type="Pfam" id="PF12833">
    <property type="entry name" value="HTH_18"/>
    <property type="match status" value="1"/>
</dbReference>
<dbReference type="Proteomes" id="UP000247476">
    <property type="component" value="Unassembled WGS sequence"/>
</dbReference>
<name>A0A2V5KDJ6_9BACL</name>
<keyword evidence="3" id="KW-0804">Transcription</keyword>
<feature type="region of interest" description="Disordered" evidence="4">
    <location>
        <begin position="1"/>
        <end position="36"/>
    </location>
</feature>
<feature type="region of interest" description="Disordered" evidence="4">
    <location>
        <begin position="135"/>
        <end position="171"/>
    </location>
</feature>
<sequence length="171" mass="18064">MVESGFAFGPGAGPAGGDLDSASAPDAAPKRRRPSQAVSIASAADYIRERPGAEISIRQLAGMAGLSESTFRRLFHETYGVSPKQFAQRCRLAEAQWLLRASAKPVRYVAEQTGFQSIHAFSAWFQRTVGLTPSEWRKRQGGGMGGFGTDGLGGSDVKGEADGTEGRGGEV</sequence>
<dbReference type="PROSITE" id="PS00041">
    <property type="entry name" value="HTH_ARAC_FAMILY_1"/>
    <property type="match status" value="1"/>
</dbReference>
<evidence type="ECO:0000256" key="3">
    <source>
        <dbReference type="ARBA" id="ARBA00023163"/>
    </source>
</evidence>
<dbReference type="GO" id="GO:0003700">
    <property type="term" value="F:DNA-binding transcription factor activity"/>
    <property type="evidence" value="ECO:0007669"/>
    <property type="project" value="InterPro"/>
</dbReference>
<dbReference type="RefSeq" id="WP_110838802.1">
    <property type="nucleotide sequence ID" value="NZ_QJVJ01000002.1"/>
</dbReference>
<evidence type="ECO:0000313" key="6">
    <source>
        <dbReference type="EMBL" id="PYI56274.1"/>
    </source>
</evidence>
<proteinExistence type="predicted"/>
<feature type="compositionally biased region" description="Basic and acidic residues" evidence="4">
    <location>
        <begin position="157"/>
        <end position="171"/>
    </location>
</feature>
<accession>A0A2V5KDJ6</accession>
<evidence type="ECO:0000259" key="5">
    <source>
        <dbReference type="PROSITE" id="PS01124"/>
    </source>
</evidence>
<feature type="domain" description="HTH araC/xylS-type" evidence="5">
    <location>
        <begin position="41"/>
        <end position="139"/>
    </location>
</feature>
<dbReference type="AlphaFoldDB" id="A0A2V5KDJ6"/>
<evidence type="ECO:0000256" key="2">
    <source>
        <dbReference type="ARBA" id="ARBA00023125"/>
    </source>
</evidence>
<dbReference type="InterPro" id="IPR018062">
    <property type="entry name" value="HTH_AraC-typ_CS"/>
</dbReference>
<gene>
    <name evidence="6" type="ORF">DLM86_04630</name>
</gene>
<dbReference type="PANTHER" id="PTHR46796:SF13">
    <property type="entry name" value="HTH-TYPE TRANSCRIPTIONAL ACTIVATOR RHAS"/>
    <property type="match status" value="1"/>
</dbReference>
<feature type="compositionally biased region" description="Low complexity" evidence="4">
    <location>
        <begin position="17"/>
        <end position="27"/>
    </location>
</feature>
<evidence type="ECO:0000256" key="4">
    <source>
        <dbReference type="SAM" id="MobiDB-lite"/>
    </source>
</evidence>
<dbReference type="PROSITE" id="PS01124">
    <property type="entry name" value="HTH_ARAC_FAMILY_2"/>
    <property type="match status" value="1"/>
</dbReference>
<organism evidence="6 7">
    <name type="scientific">Paenibacillus flagellatus</name>
    <dbReference type="NCBI Taxonomy" id="2211139"/>
    <lineage>
        <taxon>Bacteria</taxon>
        <taxon>Bacillati</taxon>
        <taxon>Bacillota</taxon>
        <taxon>Bacilli</taxon>
        <taxon>Bacillales</taxon>
        <taxon>Paenibacillaceae</taxon>
        <taxon>Paenibacillus</taxon>
    </lineage>
</organism>
<dbReference type="SMART" id="SM00342">
    <property type="entry name" value="HTH_ARAC"/>
    <property type="match status" value="1"/>
</dbReference>
<dbReference type="Gene3D" id="1.10.10.60">
    <property type="entry name" value="Homeodomain-like"/>
    <property type="match status" value="2"/>
</dbReference>
<dbReference type="InterPro" id="IPR009057">
    <property type="entry name" value="Homeodomain-like_sf"/>
</dbReference>
<dbReference type="EMBL" id="QJVJ01000002">
    <property type="protein sequence ID" value="PYI56274.1"/>
    <property type="molecule type" value="Genomic_DNA"/>
</dbReference>
<keyword evidence="1" id="KW-0805">Transcription regulation</keyword>
<dbReference type="SUPFAM" id="SSF46689">
    <property type="entry name" value="Homeodomain-like"/>
    <property type="match status" value="2"/>
</dbReference>
<evidence type="ECO:0000313" key="7">
    <source>
        <dbReference type="Proteomes" id="UP000247476"/>
    </source>
</evidence>
<keyword evidence="7" id="KW-1185">Reference proteome</keyword>
<comment type="caution">
    <text evidence="6">The sequence shown here is derived from an EMBL/GenBank/DDBJ whole genome shotgun (WGS) entry which is preliminary data.</text>
</comment>
<evidence type="ECO:0000256" key="1">
    <source>
        <dbReference type="ARBA" id="ARBA00023015"/>
    </source>
</evidence>
<dbReference type="GO" id="GO:0043565">
    <property type="term" value="F:sequence-specific DNA binding"/>
    <property type="evidence" value="ECO:0007669"/>
    <property type="project" value="InterPro"/>
</dbReference>
<protein>
    <recommendedName>
        <fullName evidence="5">HTH araC/xylS-type domain-containing protein</fullName>
    </recommendedName>
</protein>
<dbReference type="InterPro" id="IPR018060">
    <property type="entry name" value="HTH_AraC"/>
</dbReference>